<evidence type="ECO:0000313" key="2">
    <source>
        <dbReference type="EMBL" id="WVZ20404.1"/>
    </source>
</evidence>
<evidence type="ECO:0008006" key="4">
    <source>
        <dbReference type="Google" id="ProtNLM"/>
    </source>
</evidence>
<dbReference type="GO" id="GO:0003677">
    <property type="term" value="F:DNA binding"/>
    <property type="evidence" value="ECO:0007669"/>
    <property type="project" value="InterPro"/>
</dbReference>
<feature type="compositionally biased region" description="Polar residues" evidence="1">
    <location>
        <begin position="10"/>
        <end position="28"/>
    </location>
</feature>
<dbReference type="GO" id="GO:0006281">
    <property type="term" value="P:DNA repair"/>
    <property type="evidence" value="ECO:0007669"/>
    <property type="project" value="TreeGrafter"/>
</dbReference>
<name>A0AAQ3S9C8_VIGMU</name>
<dbReference type="EMBL" id="CP144699">
    <property type="protein sequence ID" value="WVZ20404.1"/>
    <property type="molecule type" value="Genomic_DNA"/>
</dbReference>
<dbReference type="SUPFAM" id="SSF52540">
    <property type="entry name" value="P-loop containing nucleoside triphosphate hydrolases"/>
    <property type="match status" value="1"/>
</dbReference>
<dbReference type="InterPro" id="IPR027417">
    <property type="entry name" value="P-loop_NTPase"/>
</dbReference>
<dbReference type="Gene3D" id="1.10.8.60">
    <property type="match status" value="1"/>
</dbReference>
<reference evidence="2 3" key="1">
    <citation type="journal article" date="2023" name="Life. Sci Alliance">
        <title>Evolutionary insights into 3D genome organization and epigenetic landscape of Vigna mungo.</title>
        <authorList>
            <person name="Junaid A."/>
            <person name="Singh B."/>
            <person name="Bhatia S."/>
        </authorList>
    </citation>
    <scope>NUCLEOTIDE SEQUENCE [LARGE SCALE GENOMIC DNA]</scope>
    <source>
        <strain evidence="2">Urdbean</strain>
    </source>
</reference>
<dbReference type="InterPro" id="IPR050238">
    <property type="entry name" value="DNA_Rep/Repair_Clamp_Loader"/>
</dbReference>
<evidence type="ECO:0000313" key="3">
    <source>
        <dbReference type="Proteomes" id="UP001374535"/>
    </source>
</evidence>
<organism evidence="2 3">
    <name type="scientific">Vigna mungo</name>
    <name type="common">Black gram</name>
    <name type="synonym">Phaseolus mungo</name>
    <dbReference type="NCBI Taxonomy" id="3915"/>
    <lineage>
        <taxon>Eukaryota</taxon>
        <taxon>Viridiplantae</taxon>
        <taxon>Streptophyta</taxon>
        <taxon>Embryophyta</taxon>
        <taxon>Tracheophyta</taxon>
        <taxon>Spermatophyta</taxon>
        <taxon>Magnoliopsida</taxon>
        <taxon>eudicotyledons</taxon>
        <taxon>Gunneridae</taxon>
        <taxon>Pentapetalae</taxon>
        <taxon>rosids</taxon>
        <taxon>fabids</taxon>
        <taxon>Fabales</taxon>
        <taxon>Fabaceae</taxon>
        <taxon>Papilionoideae</taxon>
        <taxon>50 kb inversion clade</taxon>
        <taxon>NPAAA clade</taxon>
        <taxon>indigoferoid/millettioid clade</taxon>
        <taxon>Phaseoleae</taxon>
        <taxon>Vigna</taxon>
    </lineage>
</organism>
<gene>
    <name evidence="2" type="ORF">V8G54_007726</name>
</gene>
<dbReference type="Pfam" id="PF21960">
    <property type="entry name" value="RCF1-5-like_lid"/>
    <property type="match status" value="1"/>
</dbReference>
<dbReference type="GO" id="GO:0006261">
    <property type="term" value="P:DNA-templated DNA replication"/>
    <property type="evidence" value="ECO:0007669"/>
    <property type="project" value="TreeGrafter"/>
</dbReference>
<dbReference type="PANTHER" id="PTHR11669:SF52">
    <property type="entry name" value="OS10G0574500 PROTEIN"/>
    <property type="match status" value="1"/>
</dbReference>
<dbReference type="PANTHER" id="PTHR11669">
    <property type="entry name" value="REPLICATION FACTOR C / DNA POLYMERASE III GAMMA-TAU SUBUNIT"/>
    <property type="match status" value="1"/>
</dbReference>
<evidence type="ECO:0000256" key="1">
    <source>
        <dbReference type="SAM" id="MobiDB-lite"/>
    </source>
</evidence>
<accession>A0AAQ3S9C8</accession>
<dbReference type="Gene3D" id="3.40.50.300">
    <property type="entry name" value="P-loop containing nucleotide triphosphate hydrolases"/>
    <property type="match status" value="1"/>
</dbReference>
<feature type="compositionally biased region" description="Basic residues" evidence="1">
    <location>
        <begin position="29"/>
        <end position="41"/>
    </location>
</feature>
<dbReference type="GO" id="GO:0003689">
    <property type="term" value="F:DNA clamp loader activity"/>
    <property type="evidence" value="ECO:0007669"/>
    <property type="project" value="TreeGrafter"/>
</dbReference>
<dbReference type="GO" id="GO:0005634">
    <property type="term" value="C:nucleus"/>
    <property type="evidence" value="ECO:0007669"/>
    <property type="project" value="TreeGrafter"/>
</dbReference>
<dbReference type="Proteomes" id="UP001374535">
    <property type="component" value="Chromosome 2"/>
</dbReference>
<dbReference type="InterPro" id="IPR008921">
    <property type="entry name" value="DNA_pol3_clamp-load_cplx_C"/>
</dbReference>
<protein>
    <recommendedName>
        <fullName evidence="4">Replication factor C subunit 3</fullName>
    </recommendedName>
</protein>
<sequence>MVNGEHNLPKQPNVNVSDHQSTSKNHISPNHRRFRFRRRKTTAASPISSLKLRAYDIDATNSPYYKGLTDQSLAIVDTIPSCAQSHPHTPSSDLLSSPYYKGLTDYSLVIRPWTPHNHPLPFPHNSLSYTPSPYYAGLLTHYTILFHARSIQPSFTANLPNIKTYPTLKDLMVDPRHVGFATQETDQVGNHALEELGEKTAAVVDQEKSLRENNDVDVEMVTEEKALGESVFEQATDEVEGVSKEAIFDTKFMSDDDVVEEKPLGEKSSETSEIDLWKKEVLPLVSSEAVAVSPESCKEGDVYDYTWAAKYQPMALEEFICNKDIASQLKTMGKMKFLYSIIAQVEGGCGCSHFIFEGPPSVGKRSMIRAMLREVFGSDRVQVEEEYKNFILKGEMVDSVQVRVKKSFHHVEVNLSETNGYEKHVIVDLFKETYGQVIDNSQPCCPENCKAIVLYEAEKLSIESLLYIKWLLEKYEGCNKVFFCCSDESKLQPVKPLCITLRLSSPSTQELATILENIAIAEGIQLSRHLIDTIILRSNNNLRQAIRSLEATCRNRDAVKENDVILTGWEQDILDIAKKIIQEQSPRQLYAIRRKLRSLMSHDVPPDFIYKSLVPELTSLVHHSLRPGIAKLDRDFMRPSEIKFETMKQHLCHAQKQSESDEKNTDSTKKNALTYLKVEEFIAKVMSWYKNWSEKDTKL</sequence>
<feature type="region of interest" description="Disordered" evidence="1">
    <location>
        <begin position="1"/>
        <end position="41"/>
    </location>
</feature>
<dbReference type="Pfam" id="PF22534">
    <property type="entry name" value="RFC_C"/>
    <property type="match status" value="1"/>
</dbReference>
<proteinExistence type="predicted"/>
<dbReference type="GO" id="GO:0005663">
    <property type="term" value="C:DNA replication factor C complex"/>
    <property type="evidence" value="ECO:0007669"/>
    <property type="project" value="TreeGrafter"/>
</dbReference>
<dbReference type="SUPFAM" id="SSF48019">
    <property type="entry name" value="post-AAA+ oligomerization domain-like"/>
    <property type="match status" value="1"/>
</dbReference>
<dbReference type="AlphaFoldDB" id="A0AAQ3S9C8"/>
<keyword evidence="3" id="KW-1185">Reference proteome</keyword>
<dbReference type="Gene3D" id="1.20.272.10">
    <property type="match status" value="1"/>
</dbReference>